<dbReference type="PANTHER" id="PTHR47623">
    <property type="entry name" value="OS09G0287300 PROTEIN"/>
    <property type="match status" value="1"/>
</dbReference>
<feature type="region of interest" description="Disordered" evidence="1">
    <location>
        <begin position="13"/>
        <end position="37"/>
    </location>
</feature>
<protein>
    <submittedName>
        <fullName evidence="2">Histidine phosphatase family protein</fullName>
    </submittedName>
</protein>
<sequence>MSEQPPRRLVVLRHAKSARPEDAPDRDRPLAPRGRRDADRAGDWLRALDLLPDLVLCSPTRRTRETWELVATRWATTPAVEYDERLYGTQSEEITAVLREAPPDIRTLLLVGHQPAVQELVLDLAAEAVGDRLAKLREKFPTCAAAVLELHVPWGRLAPGSALLRDFVVPRDAED</sequence>
<accession>A0ABP5QKH1</accession>
<dbReference type="InterPro" id="IPR029033">
    <property type="entry name" value="His_PPase_superfam"/>
</dbReference>
<gene>
    <name evidence="2" type="ORF">GCM10010430_19500</name>
</gene>
<proteinExistence type="predicted"/>
<dbReference type="InterPro" id="IPR013078">
    <property type="entry name" value="His_Pase_superF_clade-1"/>
</dbReference>
<reference evidence="3" key="1">
    <citation type="journal article" date="2019" name="Int. J. Syst. Evol. Microbiol.">
        <title>The Global Catalogue of Microorganisms (GCM) 10K type strain sequencing project: providing services to taxonomists for standard genome sequencing and annotation.</title>
        <authorList>
            <consortium name="The Broad Institute Genomics Platform"/>
            <consortium name="The Broad Institute Genome Sequencing Center for Infectious Disease"/>
            <person name="Wu L."/>
            <person name="Ma J."/>
        </authorList>
    </citation>
    <scope>NUCLEOTIDE SEQUENCE [LARGE SCALE GENOMIC DNA]</scope>
    <source>
        <strain evidence="3">JCM 7356</strain>
    </source>
</reference>
<feature type="compositionally biased region" description="Basic and acidic residues" evidence="1">
    <location>
        <begin position="18"/>
        <end position="37"/>
    </location>
</feature>
<comment type="caution">
    <text evidence="2">The sequence shown here is derived from an EMBL/GenBank/DDBJ whole genome shotgun (WGS) entry which is preliminary data.</text>
</comment>
<dbReference type="Proteomes" id="UP001500305">
    <property type="component" value="Unassembled WGS sequence"/>
</dbReference>
<dbReference type="PANTHER" id="PTHR47623:SF1">
    <property type="entry name" value="OS09G0287300 PROTEIN"/>
    <property type="match status" value="1"/>
</dbReference>
<organism evidence="2 3">
    <name type="scientific">Kitasatospora cystarginea</name>
    <dbReference type="NCBI Taxonomy" id="58350"/>
    <lineage>
        <taxon>Bacteria</taxon>
        <taxon>Bacillati</taxon>
        <taxon>Actinomycetota</taxon>
        <taxon>Actinomycetes</taxon>
        <taxon>Kitasatosporales</taxon>
        <taxon>Streptomycetaceae</taxon>
        <taxon>Kitasatospora</taxon>
    </lineage>
</organism>
<dbReference type="SUPFAM" id="SSF53254">
    <property type="entry name" value="Phosphoglycerate mutase-like"/>
    <property type="match status" value="1"/>
</dbReference>
<evidence type="ECO:0000313" key="2">
    <source>
        <dbReference type="EMBL" id="GAA2238552.1"/>
    </source>
</evidence>
<dbReference type="RefSeq" id="WP_344635859.1">
    <property type="nucleotide sequence ID" value="NZ_BAAATR010000006.1"/>
</dbReference>
<evidence type="ECO:0000313" key="3">
    <source>
        <dbReference type="Proteomes" id="UP001500305"/>
    </source>
</evidence>
<dbReference type="Pfam" id="PF00300">
    <property type="entry name" value="His_Phos_1"/>
    <property type="match status" value="1"/>
</dbReference>
<evidence type="ECO:0000256" key="1">
    <source>
        <dbReference type="SAM" id="MobiDB-lite"/>
    </source>
</evidence>
<dbReference type="Gene3D" id="3.40.50.1240">
    <property type="entry name" value="Phosphoglycerate mutase-like"/>
    <property type="match status" value="1"/>
</dbReference>
<dbReference type="CDD" id="cd07067">
    <property type="entry name" value="HP_PGM_like"/>
    <property type="match status" value="1"/>
</dbReference>
<name>A0ABP5QKH1_9ACTN</name>
<keyword evidence="3" id="KW-1185">Reference proteome</keyword>
<dbReference type="SMART" id="SM00855">
    <property type="entry name" value="PGAM"/>
    <property type="match status" value="1"/>
</dbReference>
<dbReference type="EMBL" id="BAAATR010000006">
    <property type="protein sequence ID" value="GAA2238552.1"/>
    <property type="molecule type" value="Genomic_DNA"/>
</dbReference>